<dbReference type="OrthoDB" id="3785182at2"/>
<keyword evidence="3" id="KW-1185">Reference proteome</keyword>
<evidence type="ECO:0000313" key="2">
    <source>
        <dbReference type="EMBL" id="SDC68174.1"/>
    </source>
</evidence>
<organism evidence="2 3">
    <name type="scientific">Nocardioides lianchengensis</name>
    <dbReference type="NCBI Taxonomy" id="1045774"/>
    <lineage>
        <taxon>Bacteria</taxon>
        <taxon>Bacillati</taxon>
        <taxon>Actinomycetota</taxon>
        <taxon>Actinomycetes</taxon>
        <taxon>Propionibacteriales</taxon>
        <taxon>Nocardioidaceae</taxon>
        <taxon>Nocardioides</taxon>
    </lineage>
</organism>
<reference evidence="2 3" key="1">
    <citation type="submission" date="2016-10" db="EMBL/GenBank/DDBJ databases">
        <authorList>
            <person name="de Groot N.N."/>
        </authorList>
    </citation>
    <scope>NUCLEOTIDE SEQUENCE [LARGE SCALE GENOMIC DNA]</scope>
    <source>
        <strain evidence="2 3">CGMCC 4.6858</strain>
    </source>
</reference>
<dbReference type="Proteomes" id="UP000199034">
    <property type="component" value="Unassembled WGS sequence"/>
</dbReference>
<dbReference type="Pfam" id="PF13091">
    <property type="entry name" value="PLDc_2"/>
    <property type="match status" value="2"/>
</dbReference>
<dbReference type="InterPro" id="IPR025202">
    <property type="entry name" value="PLD-like_dom"/>
</dbReference>
<proteinExistence type="predicted"/>
<dbReference type="SUPFAM" id="SSF56024">
    <property type="entry name" value="Phospholipase D/nuclease"/>
    <property type="match status" value="2"/>
</dbReference>
<protein>
    <submittedName>
        <fullName evidence="2">Phosphatidylserine/phosphatidylglycerophosphate/cardiolipin synthase</fullName>
    </submittedName>
</protein>
<sequence length="388" mass="41407">MSRVLTILASALAAVLVAALVPLGAAVPAGATAATAAPAAADDFQCAPGPYVLRPEAFFGDPGSRYGDISCVILRAINGAPKGSLIQGVTWSFDSVTIARALAAADNRGVRVKMLVAKQAEPGIRKYLRAQLNGKGSKLVVSNGAARGNPALGKGAMHQKSWTFSSTYGKRFVSIFTSANATTAASDWQYNDGYQFVGYRPVHRTLKRVFAQQVKRRDQRAPFIQENLTPNTALTFNPWNSPSMADPVVGRINGLPQDRLVIRIANASWSGDRGLAIARALVAKKRAGAKVRVVVGGIGPQVKGVLVRGGIPVKLLKRSDQDYLHSKSMIARYGTGSTKKARLWTGSENWGDAPRAADEVVVKVSNAAAVTAWQGYFDHLWSLGTRLR</sequence>
<dbReference type="Gene3D" id="3.30.870.10">
    <property type="entry name" value="Endonuclease Chain A"/>
    <property type="match status" value="2"/>
</dbReference>
<evidence type="ECO:0000313" key="3">
    <source>
        <dbReference type="Proteomes" id="UP000199034"/>
    </source>
</evidence>
<feature type="domain" description="Phospholipase D-like" evidence="1">
    <location>
        <begin position="74"/>
        <end position="191"/>
    </location>
</feature>
<evidence type="ECO:0000259" key="1">
    <source>
        <dbReference type="Pfam" id="PF13091"/>
    </source>
</evidence>
<gene>
    <name evidence="2" type="ORF">SAMN05421872_103283</name>
</gene>
<dbReference type="EMBL" id="FMZM01000003">
    <property type="protein sequence ID" value="SDC68174.1"/>
    <property type="molecule type" value="Genomic_DNA"/>
</dbReference>
<dbReference type="RefSeq" id="WP_090852972.1">
    <property type="nucleotide sequence ID" value="NZ_FMZM01000003.1"/>
</dbReference>
<dbReference type="AlphaFoldDB" id="A0A1G6NLB7"/>
<dbReference type="STRING" id="1045774.SAMN05421872_103283"/>
<accession>A0A1G6NLB7</accession>
<name>A0A1G6NLB7_9ACTN</name>
<feature type="domain" description="Phospholipase D-like" evidence="1">
    <location>
        <begin position="276"/>
        <end position="381"/>
    </location>
</feature>